<evidence type="ECO:0008006" key="5">
    <source>
        <dbReference type="Google" id="ProtNLM"/>
    </source>
</evidence>
<gene>
    <name evidence="3" type="ORF">TRFO_03711</name>
</gene>
<keyword evidence="1" id="KW-0812">Transmembrane</keyword>
<keyword evidence="2" id="KW-0732">Signal</keyword>
<feature type="chain" id="PRO_5013017977" description="Transmembrane protein" evidence="2">
    <location>
        <begin position="17"/>
        <end position="455"/>
    </location>
</feature>
<feature type="transmembrane region" description="Helical" evidence="1">
    <location>
        <begin position="418"/>
        <end position="438"/>
    </location>
</feature>
<evidence type="ECO:0000256" key="2">
    <source>
        <dbReference type="SAM" id="SignalP"/>
    </source>
</evidence>
<dbReference type="EMBL" id="MLAK01000571">
    <property type="protein sequence ID" value="OHT12090.1"/>
    <property type="molecule type" value="Genomic_DNA"/>
</dbReference>
<evidence type="ECO:0000313" key="3">
    <source>
        <dbReference type="EMBL" id="OHT12090.1"/>
    </source>
</evidence>
<sequence length="455" mass="50764">MNLTLISLTLNSFSLASPFLSYIVDSQKSNFHVFSNIFISNSFRPFLFADNLNANTHIKNSQFQRFLDSPISIIQQNINDGQNTKNSRLIIGKKFRNPIFTSYDYILNVSDCLFKGCSGGISGGAINFLHEDGELNVYRCGFLHCSANSKGGAISFFGDAASIKFSCMNDCSAFDSAMAIEIFVNGDTMKMTLNYLTITKCAEDHSTIGDITNVIDLMNGHQNIETINSSLNSVALSGGFVWSDECDKFNLKFVTVFRNTCDCMFNLYDLNEKNSLLSFSNIINNSANIALTLFDIDNSSIIVSSFSFYDNNFTFLASNGNLMFSACVCDFDLKTVPLENANFSIDSSTGWGFFDDLLNNKLHLVKKTQDIQKMETVQCWVVGKLPPTPSQSIPAAANIFRNENKHHHKNEKSDTSGLFVFVIVAGCGSFVAFFYYTFYKTAERDLNNLQDVEMM</sequence>
<dbReference type="VEuPathDB" id="TrichDB:TRFO_03711"/>
<comment type="caution">
    <text evidence="3">The sequence shown here is derived from an EMBL/GenBank/DDBJ whole genome shotgun (WGS) entry which is preliminary data.</text>
</comment>
<keyword evidence="1" id="KW-0472">Membrane</keyword>
<keyword evidence="4" id="KW-1185">Reference proteome</keyword>
<keyword evidence="1" id="KW-1133">Transmembrane helix</keyword>
<dbReference type="Proteomes" id="UP000179807">
    <property type="component" value="Unassembled WGS sequence"/>
</dbReference>
<protein>
    <recommendedName>
        <fullName evidence="5">Transmembrane protein</fullName>
    </recommendedName>
</protein>
<reference evidence="3" key="1">
    <citation type="submission" date="2016-10" db="EMBL/GenBank/DDBJ databases">
        <authorList>
            <person name="Benchimol M."/>
            <person name="Almeida L.G."/>
            <person name="Vasconcelos A.T."/>
            <person name="Perreira-Neves A."/>
            <person name="Rosa I.A."/>
            <person name="Tasca T."/>
            <person name="Bogo M.R."/>
            <person name="de Souza W."/>
        </authorList>
    </citation>
    <scope>NUCLEOTIDE SEQUENCE [LARGE SCALE GENOMIC DNA]</scope>
    <source>
        <strain evidence="3">K</strain>
    </source>
</reference>
<dbReference type="RefSeq" id="XP_068365226.1">
    <property type="nucleotide sequence ID" value="XM_068491469.1"/>
</dbReference>
<dbReference type="GeneID" id="94826173"/>
<evidence type="ECO:0000313" key="4">
    <source>
        <dbReference type="Proteomes" id="UP000179807"/>
    </source>
</evidence>
<organism evidence="3 4">
    <name type="scientific">Tritrichomonas foetus</name>
    <dbReference type="NCBI Taxonomy" id="1144522"/>
    <lineage>
        <taxon>Eukaryota</taxon>
        <taxon>Metamonada</taxon>
        <taxon>Parabasalia</taxon>
        <taxon>Tritrichomonadida</taxon>
        <taxon>Tritrichomonadidae</taxon>
        <taxon>Tritrichomonas</taxon>
    </lineage>
</organism>
<name>A0A1J4KLT1_9EUKA</name>
<feature type="signal peptide" evidence="2">
    <location>
        <begin position="1"/>
        <end position="16"/>
    </location>
</feature>
<evidence type="ECO:0000256" key="1">
    <source>
        <dbReference type="SAM" id="Phobius"/>
    </source>
</evidence>
<accession>A0A1J4KLT1</accession>
<dbReference type="AlphaFoldDB" id="A0A1J4KLT1"/>
<proteinExistence type="predicted"/>